<feature type="domain" description="Major facilitator superfamily (MFS) profile" evidence="10">
    <location>
        <begin position="31"/>
        <end position="450"/>
    </location>
</feature>
<dbReference type="GO" id="GO:0016020">
    <property type="term" value="C:membrane"/>
    <property type="evidence" value="ECO:0007669"/>
    <property type="project" value="UniProtKB-SubCell"/>
</dbReference>
<dbReference type="InterPro" id="IPR005829">
    <property type="entry name" value="Sugar_transporter_CS"/>
</dbReference>
<accession>A0A6D2HMI4</accession>
<evidence type="ECO:0000256" key="2">
    <source>
        <dbReference type="ARBA" id="ARBA00010992"/>
    </source>
</evidence>
<feature type="transmembrane region" description="Helical" evidence="9">
    <location>
        <begin position="182"/>
        <end position="200"/>
    </location>
</feature>
<dbReference type="InterPro" id="IPR050549">
    <property type="entry name" value="MFS_Trehalose_Transporter"/>
</dbReference>
<name>A0A6D2HMI4_9BRAS</name>
<dbReference type="NCBIfam" id="TIGR00879">
    <property type="entry name" value="SP"/>
    <property type="match status" value="1"/>
</dbReference>
<dbReference type="OrthoDB" id="6612291at2759"/>
<feature type="transmembrane region" description="Helical" evidence="9">
    <location>
        <begin position="299"/>
        <end position="319"/>
    </location>
</feature>
<dbReference type="FunFam" id="1.20.1250.20:FF:000043">
    <property type="entry name" value="sugar transporter ERD6-like 6"/>
    <property type="match status" value="1"/>
</dbReference>
<protein>
    <recommendedName>
        <fullName evidence="10">Major facilitator superfamily (MFS) profile domain-containing protein</fullName>
    </recommendedName>
</protein>
<dbReference type="InterPro" id="IPR044775">
    <property type="entry name" value="MFS_ERD6/Tret1-like"/>
</dbReference>
<evidence type="ECO:0000256" key="7">
    <source>
        <dbReference type="ARBA" id="ARBA00023136"/>
    </source>
</evidence>
<proteinExistence type="inferred from homology"/>
<feature type="transmembrane region" description="Helical" evidence="9">
    <location>
        <begin position="395"/>
        <end position="416"/>
    </location>
</feature>
<comment type="caution">
    <text evidence="11">The sequence shown here is derived from an EMBL/GenBank/DDBJ whole genome shotgun (WGS) entry which is preliminary data.</text>
</comment>
<dbReference type="PANTHER" id="PTHR48021:SF11">
    <property type="entry name" value="SUGAR TRANSPORTER ERD6-LIKE 12"/>
    <property type="match status" value="1"/>
</dbReference>
<evidence type="ECO:0000256" key="8">
    <source>
        <dbReference type="RuleBase" id="RU003346"/>
    </source>
</evidence>
<dbReference type="GO" id="GO:0051119">
    <property type="term" value="F:sugar transmembrane transporter activity"/>
    <property type="evidence" value="ECO:0007669"/>
    <property type="project" value="InterPro"/>
</dbReference>
<dbReference type="Proteomes" id="UP000467841">
    <property type="component" value="Unassembled WGS sequence"/>
</dbReference>
<dbReference type="InterPro" id="IPR020846">
    <property type="entry name" value="MFS_dom"/>
</dbReference>
<evidence type="ECO:0000313" key="11">
    <source>
        <dbReference type="EMBL" id="CAA7015841.1"/>
    </source>
</evidence>
<feature type="transmembrane region" description="Helical" evidence="9">
    <location>
        <begin position="360"/>
        <end position="383"/>
    </location>
</feature>
<feature type="transmembrane region" description="Helical" evidence="9">
    <location>
        <begin position="27"/>
        <end position="50"/>
    </location>
</feature>
<organism evidence="11 12">
    <name type="scientific">Microthlaspi erraticum</name>
    <dbReference type="NCBI Taxonomy" id="1685480"/>
    <lineage>
        <taxon>Eukaryota</taxon>
        <taxon>Viridiplantae</taxon>
        <taxon>Streptophyta</taxon>
        <taxon>Embryophyta</taxon>
        <taxon>Tracheophyta</taxon>
        <taxon>Spermatophyta</taxon>
        <taxon>Magnoliopsida</taxon>
        <taxon>eudicotyledons</taxon>
        <taxon>Gunneridae</taxon>
        <taxon>Pentapetalae</taxon>
        <taxon>rosids</taxon>
        <taxon>malvids</taxon>
        <taxon>Brassicales</taxon>
        <taxon>Brassicaceae</taxon>
        <taxon>Coluteocarpeae</taxon>
        <taxon>Microthlaspi</taxon>
    </lineage>
</organism>
<dbReference type="PROSITE" id="PS00217">
    <property type="entry name" value="SUGAR_TRANSPORT_2"/>
    <property type="match status" value="1"/>
</dbReference>
<dbReference type="AlphaFoldDB" id="A0A6D2HMI4"/>
<dbReference type="Pfam" id="PF00083">
    <property type="entry name" value="Sugar_tr"/>
    <property type="match status" value="1"/>
</dbReference>
<evidence type="ECO:0000256" key="5">
    <source>
        <dbReference type="ARBA" id="ARBA00022692"/>
    </source>
</evidence>
<comment type="similarity">
    <text evidence="2 8">Belongs to the major facilitator superfamily. Sugar transporter (TC 2.A.1.1) family.</text>
</comment>
<dbReference type="CDD" id="cd17358">
    <property type="entry name" value="MFS_GLUT6_8_Class3_like"/>
    <property type="match status" value="1"/>
</dbReference>
<dbReference type="InterPro" id="IPR036259">
    <property type="entry name" value="MFS_trans_sf"/>
</dbReference>
<keyword evidence="6 9" id="KW-1133">Transmembrane helix</keyword>
<comment type="subcellular location">
    <subcellularLocation>
        <location evidence="1">Membrane</location>
        <topology evidence="1">Multi-pass membrane protein</topology>
    </subcellularLocation>
</comment>
<evidence type="ECO:0000313" key="12">
    <source>
        <dbReference type="Proteomes" id="UP000467841"/>
    </source>
</evidence>
<dbReference type="Gene3D" id="1.20.1250.20">
    <property type="entry name" value="MFS general substrate transporter like domains"/>
    <property type="match status" value="1"/>
</dbReference>
<keyword evidence="12" id="KW-1185">Reference proteome</keyword>
<feature type="transmembrane region" description="Helical" evidence="9">
    <location>
        <begin position="62"/>
        <end position="84"/>
    </location>
</feature>
<keyword evidence="4" id="KW-0762">Sugar transport</keyword>
<evidence type="ECO:0000256" key="4">
    <source>
        <dbReference type="ARBA" id="ARBA00022597"/>
    </source>
</evidence>
<feature type="transmembrane region" description="Helical" evidence="9">
    <location>
        <begin position="326"/>
        <end position="348"/>
    </location>
</feature>
<evidence type="ECO:0000259" key="10">
    <source>
        <dbReference type="PROSITE" id="PS50850"/>
    </source>
</evidence>
<feature type="transmembrane region" description="Helical" evidence="9">
    <location>
        <begin position="96"/>
        <end position="114"/>
    </location>
</feature>
<evidence type="ECO:0000256" key="6">
    <source>
        <dbReference type="ARBA" id="ARBA00022989"/>
    </source>
</evidence>
<evidence type="ECO:0000256" key="1">
    <source>
        <dbReference type="ARBA" id="ARBA00004141"/>
    </source>
</evidence>
<feature type="transmembrane region" description="Helical" evidence="9">
    <location>
        <begin position="264"/>
        <end position="287"/>
    </location>
</feature>
<evidence type="ECO:0000256" key="3">
    <source>
        <dbReference type="ARBA" id="ARBA00022448"/>
    </source>
</evidence>
<dbReference type="PROSITE" id="PS00216">
    <property type="entry name" value="SUGAR_TRANSPORT_1"/>
    <property type="match status" value="1"/>
</dbReference>
<dbReference type="EMBL" id="CACVBM020000210">
    <property type="protein sequence ID" value="CAA7015841.1"/>
    <property type="molecule type" value="Genomic_DNA"/>
</dbReference>
<keyword evidence="5 9" id="KW-0812">Transmembrane</keyword>
<reference evidence="11" key="1">
    <citation type="submission" date="2020-01" db="EMBL/GenBank/DDBJ databases">
        <authorList>
            <person name="Mishra B."/>
        </authorList>
    </citation>
    <scope>NUCLEOTIDE SEQUENCE [LARGE SCALE GENOMIC DNA]</scope>
</reference>
<feature type="transmembrane region" description="Helical" evidence="9">
    <location>
        <begin position="428"/>
        <end position="446"/>
    </location>
</feature>
<dbReference type="SUPFAM" id="SSF103473">
    <property type="entry name" value="MFS general substrate transporter"/>
    <property type="match status" value="1"/>
</dbReference>
<keyword evidence="7 9" id="KW-0472">Membrane</keyword>
<dbReference type="InterPro" id="IPR003663">
    <property type="entry name" value="Sugar/inositol_transpt"/>
</dbReference>
<dbReference type="PRINTS" id="PR00171">
    <property type="entry name" value="SUGRTRNSPORT"/>
</dbReference>
<sequence>MEGDDSSVEKGLLLVNREEASANTTPLLVFSTFIIVSASFTFGVAAAYTADTMSSIMSDLDLSLAQFSLFGSLSTFGGMIGAIFSAKAAAVFGNKMTLLLADIFCIAGWLAIASAKNIIWLDTGRLFVGIGNGLISYVVPVFVAEITPKHVRGAFTFSNQLLQNCGIATAYYFGNYLSWRNLALLGIFPCVIQVTGLFFIPESPRWLAKKGRDKEVEAALQRLRGKKYNVGRESREIKVSVEVSKQNANIGFRSLFQKRYARQLTIGIGLMLLQQFSGVAGTSGYGSTLFALGGFPTRIGMTVLSLIVVPKSFMGLILVDRWGRRPLLMTSALGLCLSCITLAIAFGVKDIPDIQQITPIFTFIGIVSFTMMFAVGMGALPWIIMSEIFPMDIKVLAGSLVTIANWFTGFIANYLVNFMLVWSPTGTFLISALVCGGTIVFTWCMVPETRGLTLEEVQLSFAII</sequence>
<keyword evidence="3 8" id="KW-0813">Transport</keyword>
<gene>
    <name evidence="11" type="ORF">MERR_LOCUS3076</name>
</gene>
<feature type="transmembrane region" description="Helical" evidence="9">
    <location>
        <begin position="126"/>
        <end position="144"/>
    </location>
</feature>
<dbReference type="PROSITE" id="PS50850">
    <property type="entry name" value="MFS"/>
    <property type="match status" value="1"/>
</dbReference>
<dbReference type="PANTHER" id="PTHR48021">
    <property type="match status" value="1"/>
</dbReference>
<dbReference type="InterPro" id="IPR005828">
    <property type="entry name" value="MFS_sugar_transport-like"/>
</dbReference>
<evidence type="ECO:0000256" key="9">
    <source>
        <dbReference type="SAM" id="Phobius"/>
    </source>
</evidence>